<dbReference type="SUPFAM" id="SSF51430">
    <property type="entry name" value="NAD(P)-linked oxidoreductase"/>
    <property type="match status" value="1"/>
</dbReference>
<dbReference type="InterPro" id="IPR050523">
    <property type="entry name" value="AKR_Detox_Biosynth"/>
</dbReference>
<reference evidence="5" key="1">
    <citation type="journal article" date="2023" name="Mol. Phylogenet. Evol.">
        <title>Genome-scale phylogeny and comparative genomics of the fungal order Sordariales.</title>
        <authorList>
            <person name="Hensen N."/>
            <person name="Bonometti L."/>
            <person name="Westerberg I."/>
            <person name="Brannstrom I.O."/>
            <person name="Guillou S."/>
            <person name="Cros-Aarteil S."/>
            <person name="Calhoun S."/>
            <person name="Haridas S."/>
            <person name="Kuo A."/>
            <person name="Mondo S."/>
            <person name="Pangilinan J."/>
            <person name="Riley R."/>
            <person name="LaButti K."/>
            <person name="Andreopoulos B."/>
            <person name="Lipzen A."/>
            <person name="Chen C."/>
            <person name="Yan M."/>
            <person name="Daum C."/>
            <person name="Ng V."/>
            <person name="Clum A."/>
            <person name="Steindorff A."/>
            <person name="Ohm R.A."/>
            <person name="Martin F."/>
            <person name="Silar P."/>
            <person name="Natvig D.O."/>
            <person name="Lalanne C."/>
            <person name="Gautier V."/>
            <person name="Ament-Velasquez S.L."/>
            <person name="Kruys A."/>
            <person name="Hutchinson M.I."/>
            <person name="Powell A.J."/>
            <person name="Barry K."/>
            <person name="Miller A.N."/>
            <person name="Grigoriev I.V."/>
            <person name="Debuchy R."/>
            <person name="Gladieux P."/>
            <person name="Hiltunen Thoren M."/>
            <person name="Johannesson H."/>
        </authorList>
    </citation>
    <scope>NUCLEOTIDE SEQUENCE</scope>
    <source>
        <strain evidence="5">PSN309</strain>
    </source>
</reference>
<dbReference type="EMBL" id="MU864766">
    <property type="protein sequence ID" value="KAK4182091.1"/>
    <property type="molecule type" value="Genomic_DNA"/>
</dbReference>
<reference evidence="5" key="2">
    <citation type="submission" date="2023-05" db="EMBL/GenBank/DDBJ databases">
        <authorList>
            <consortium name="Lawrence Berkeley National Laboratory"/>
            <person name="Steindorff A."/>
            <person name="Hensen N."/>
            <person name="Bonometti L."/>
            <person name="Westerberg I."/>
            <person name="Brannstrom I.O."/>
            <person name="Guillou S."/>
            <person name="Cros-Aarteil S."/>
            <person name="Calhoun S."/>
            <person name="Haridas S."/>
            <person name="Kuo A."/>
            <person name="Mondo S."/>
            <person name="Pangilinan J."/>
            <person name="Riley R."/>
            <person name="Labutti K."/>
            <person name="Andreopoulos B."/>
            <person name="Lipzen A."/>
            <person name="Chen C."/>
            <person name="Yanf M."/>
            <person name="Daum C."/>
            <person name="Ng V."/>
            <person name="Clum A."/>
            <person name="Ohm R."/>
            <person name="Martin F."/>
            <person name="Silar P."/>
            <person name="Natvig D."/>
            <person name="Lalanne C."/>
            <person name="Gautier V."/>
            <person name="Ament-Velasquez S.L."/>
            <person name="Kruys A."/>
            <person name="Hutchinson M.I."/>
            <person name="Powell A.J."/>
            <person name="Barry K."/>
            <person name="Miller A.N."/>
            <person name="Grigoriev I.V."/>
            <person name="Debuchy R."/>
            <person name="Gladieux P."/>
            <person name="Thoren M.H."/>
            <person name="Johannesson H."/>
        </authorList>
    </citation>
    <scope>NUCLEOTIDE SEQUENCE</scope>
    <source>
        <strain evidence="5">PSN309</strain>
    </source>
</reference>
<protein>
    <submittedName>
        <fullName evidence="5">Aldo/keto reductase</fullName>
    </submittedName>
</protein>
<dbReference type="FunFam" id="3.20.20.100:FF:000004">
    <property type="entry name" value="Oxidoreductase, aldo/keto reductase"/>
    <property type="match status" value="1"/>
</dbReference>
<feature type="domain" description="NADP-dependent oxidoreductase" evidence="4">
    <location>
        <begin position="41"/>
        <end position="361"/>
    </location>
</feature>
<evidence type="ECO:0000313" key="5">
    <source>
        <dbReference type="EMBL" id="KAK4182091.1"/>
    </source>
</evidence>
<dbReference type="InterPro" id="IPR023210">
    <property type="entry name" value="NADP_OxRdtase_dom"/>
</dbReference>
<proteinExistence type="inferred from homology"/>
<keyword evidence="2" id="KW-0521">NADP</keyword>
<dbReference type="Pfam" id="PF00248">
    <property type="entry name" value="Aldo_ket_red"/>
    <property type="match status" value="1"/>
</dbReference>
<keyword evidence="6" id="KW-1185">Reference proteome</keyword>
<evidence type="ECO:0000256" key="2">
    <source>
        <dbReference type="ARBA" id="ARBA00022857"/>
    </source>
</evidence>
<organism evidence="5 6">
    <name type="scientific">Podospora australis</name>
    <dbReference type="NCBI Taxonomy" id="1536484"/>
    <lineage>
        <taxon>Eukaryota</taxon>
        <taxon>Fungi</taxon>
        <taxon>Dikarya</taxon>
        <taxon>Ascomycota</taxon>
        <taxon>Pezizomycotina</taxon>
        <taxon>Sordariomycetes</taxon>
        <taxon>Sordariomycetidae</taxon>
        <taxon>Sordariales</taxon>
        <taxon>Podosporaceae</taxon>
        <taxon>Podospora</taxon>
    </lineage>
</organism>
<evidence type="ECO:0000256" key="3">
    <source>
        <dbReference type="ARBA" id="ARBA00023002"/>
    </source>
</evidence>
<evidence type="ECO:0000256" key="1">
    <source>
        <dbReference type="ARBA" id="ARBA00007905"/>
    </source>
</evidence>
<comment type="caution">
    <text evidence="5">The sequence shown here is derived from an EMBL/GenBank/DDBJ whole genome shotgun (WGS) entry which is preliminary data.</text>
</comment>
<dbReference type="GO" id="GO:0016491">
    <property type="term" value="F:oxidoreductase activity"/>
    <property type="evidence" value="ECO:0007669"/>
    <property type="project" value="UniProtKB-KW"/>
</dbReference>
<dbReference type="Gene3D" id="3.20.20.100">
    <property type="entry name" value="NADP-dependent oxidoreductase domain"/>
    <property type="match status" value="1"/>
</dbReference>
<dbReference type="CDD" id="cd19079">
    <property type="entry name" value="AKR_EcYajO-like"/>
    <property type="match status" value="1"/>
</dbReference>
<keyword evidence="3" id="KW-0560">Oxidoreductase</keyword>
<dbReference type="AlphaFoldDB" id="A0AAN7AB38"/>
<dbReference type="GO" id="GO:0005829">
    <property type="term" value="C:cytosol"/>
    <property type="evidence" value="ECO:0007669"/>
    <property type="project" value="UniProtKB-ARBA"/>
</dbReference>
<accession>A0AAN7AB38</accession>
<dbReference type="PANTHER" id="PTHR43364">
    <property type="entry name" value="NADH-SPECIFIC METHYLGLYOXAL REDUCTASE-RELATED"/>
    <property type="match status" value="1"/>
</dbReference>
<name>A0AAN7AB38_9PEZI</name>
<dbReference type="PANTHER" id="PTHR43364:SF9">
    <property type="entry name" value="OXIDOREDUCTASE"/>
    <property type="match status" value="1"/>
</dbReference>
<evidence type="ECO:0000313" key="6">
    <source>
        <dbReference type="Proteomes" id="UP001302126"/>
    </source>
</evidence>
<comment type="similarity">
    <text evidence="1">Belongs to the aldo/keto reductase family.</text>
</comment>
<dbReference type="Proteomes" id="UP001302126">
    <property type="component" value="Unassembled WGS sequence"/>
</dbReference>
<sequence length="370" mass="41739">MGRPMAAHFIKVPEALTNSIAATKAEFRPLGRSGLRVSNPILGGLQVGNSRWLPWVLDEEKALPLLKYAYDKGINTWDTANIYSNGHSEKLMGKAMQTYQIPRRKLVIMTKCYRVACDQENFDVASKVAMHGDLASQSKDYTNQWGLSRAAIFNAVEASLERLKTTYIDVLQIHRYDSAVPAEETMEALHDLVKSGKVRYLGASSMWAHQFATLQHTAERRGLTRFIAMQNHYNLLYREEEREMNPFCRQTGVGLIPWAPLAGGQLARAPEQNGHTLRSAVGGNGAFYHDDRSNSGEIVRRVREVAERRNWPMSHVSLAWLNRRVTAPIIGFSSIDRIDDALAARGKLLTEQEETYLEEAYRPQEILGHS</sequence>
<evidence type="ECO:0000259" key="4">
    <source>
        <dbReference type="Pfam" id="PF00248"/>
    </source>
</evidence>
<gene>
    <name evidence="5" type="ORF">QBC35DRAFT_468350</name>
</gene>
<dbReference type="InterPro" id="IPR036812">
    <property type="entry name" value="NAD(P)_OxRdtase_dom_sf"/>
</dbReference>